<dbReference type="AlphaFoldDB" id="A0A1A8YL68"/>
<name>A0A1A8YL68_PLAOA</name>
<reference evidence="2" key="2">
    <citation type="submission" date="2016-05" db="EMBL/GenBank/DDBJ databases">
        <authorList>
            <person name="Lavstsen T."/>
            <person name="Jespersen J.S."/>
        </authorList>
    </citation>
    <scope>NUCLEOTIDE SEQUENCE [LARGE SCALE GENOMIC DNA]</scope>
</reference>
<accession>A0A1A8YL68</accession>
<organism evidence="2 3">
    <name type="scientific">Plasmodium ovale wallikeri</name>
    <dbReference type="NCBI Taxonomy" id="864142"/>
    <lineage>
        <taxon>Eukaryota</taxon>
        <taxon>Sar</taxon>
        <taxon>Alveolata</taxon>
        <taxon>Apicomplexa</taxon>
        <taxon>Aconoidasida</taxon>
        <taxon>Haemosporida</taxon>
        <taxon>Plasmodiidae</taxon>
        <taxon>Plasmodium</taxon>
        <taxon>Plasmodium (Plasmodium)</taxon>
    </lineage>
</organism>
<protein>
    <submittedName>
        <fullName evidence="2">Uncharacterized protein</fullName>
    </submittedName>
</protein>
<dbReference type="EMBL" id="FLRD01000021">
    <property type="protein sequence ID" value="SBT31540.1"/>
    <property type="molecule type" value="Genomic_DNA"/>
</dbReference>
<proteinExistence type="predicted"/>
<dbReference type="Proteomes" id="UP000078555">
    <property type="component" value="Unassembled WGS sequence"/>
</dbReference>
<evidence type="ECO:0000313" key="2">
    <source>
        <dbReference type="EMBL" id="SBT32111.1"/>
    </source>
</evidence>
<evidence type="ECO:0000313" key="3">
    <source>
        <dbReference type="Proteomes" id="UP000078550"/>
    </source>
</evidence>
<evidence type="ECO:0000313" key="1">
    <source>
        <dbReference type="EMBL" id="SBT31540.1"/>
    </source>
</evidence>
<sequence>MKRYIDHDEVKTKQGKKSQARNKKVGICVYTNKRMRDKVYLFKKKEKHQKWARKCRKICGLHYMQKDSCTDHASNFKLKKKKEKRKKEGYEIGEILVGPLAAVLLYEAEERKV</sequence>
<reference evidence="3 4" key="1">
    <citation type="submission" date="2016-05" db="EMBL/GenBank/DDBJ databases">
        <authorList>
            <person name="Naeem Raeece"/>
        </authorList>
    </citation>
    <scope>NUCLEOTIDE SEQUENCE [LARGE SCALE GENOMIC DNA]</scope>
</reference>
<gene>
    <name evidence="1" type="ORF">POVWA1_007670</name>
    <name evidence="2" type="ORF">POVWA2_007840</name>
</gene>
<evidence type="ECO:0000313" key="4">
    <source>
        <dbReference type="Proteomes" id="UP000078555"/>
    </source>
</evidence>
<keyword evidence="4" id="KW-1185">Reference proteome</keyword>
<dbReference type="EMBL" id="FLRE01000029">
    <property type="protein sequence ID" value="SBT32111.1"/>
    <property type="molecule type" value="Genomic_DNA"/>
</dbReference>
<dbReference type="Proteomes" id="UP000078550">
    <property type="component" value="Unassembled WGS sequence"/>
</dbReference>